<dbReference type="Proteomes" id="UP001233271">
    <property type="component" value="Chromosome 5"/>
</dbReference>
<evidence type="ECO:0000313" key="3">
    <source>
        <dbReference type="Proteomes" id="UP001233271"/>
    </source>
</evidence>
<sequence>MSSPPFQSAFEHLNEHEPREGPSRLARDRLEIIGEGSFGRVYAYVEYPWSASAYKVCIYPDTVANLLHEAKIYDELRMFTIDNDPSAFICPMVKQLHKPPQDQRLEATIDPIPDPAMDIFPHPTLQVSRVPALPVVLQQHYHRLFVSANAQNQAPTIRLLGLYLGMQFPEKINEFPQEFICDLPLDYYRYACLRETFQCLLPPVECIAQGMGRLLARMHWGVGIDARGVKLVLGNRFVGDELMCQCWVLDFNQVGGSDPHHADLQCHRWLVYRPLEDLRLDKLTDGMYKDDDLVSGAKRLALIISRQEFYYPRPHQTQLYWAFKNAYMREVQSLLQRPITPPDLFLTENLAGAKRWAPVITQAALAFFQELEADDDEKCRFYRSAMCEGYPADW</sequence>
<dbReference type="GeneID" id="85496277"/>
<dbReference type="KEGG" id="ccac:CcaHIS019_0500350"/>
<accession>A0AA48L5Q2</accession>
<gene>
    <name evidence="2" type="ORF">CcaverHIS019_0500350</name>
</gene>
<proteinExistence type="predicted"/>
<dbReference type="AlphaFoldDB" id="A0AA48L5Q2"/>
<dbReference type="RefSeq" id="XP_060457672.1">
    <property type="nucleotide sequence ID" value="XM_060601150.1"/>
</dbReference>
<dbReference type="PANTHER" id="PTHR40780:SF2">
    <property type="entry name" value="DUF3669 DOMAIN-CONTAINING PROTEIN"/>
    <property type="match status" value="1"/>
</dbReference>
<organism evidence="2 3">
    <name type="scientific">Cutaneotrichosporon cavernicola</name>
    <dbReference type="NCBI Taxonomy" id="279322"/>
    <lineage>
        <taxon>Eukaryota</taxon>
        <taxon>Fungi</taxon>
        <taxon>Dikarya</taxon>
        <taxon>Basidiomycota</taxon>
        <taxon>Agaricomycotina</taxon>
        <taxon>Tremellomycetes</taxon>
        <taxon>Trichosporonales</taxon>
        <taxon>Trichosporonaceae</taxon>
        <taxon>Cutaneotrichosporon</taxon>
    </lineage>
</organism>
<dbReference type="PANTHER" id="PTHR40780">
    <property type="entry name" value="DUF3669 DOMAIN-CONTAINING PROTEIN"/>
    <property type="match status" value="1"/>
</dbReference>
<keyword evidence="3" id="KW-1185">Reference proteome</keyword>
<dbReference type="EMBL" id="AP028216">
    <property type="protein sequence ID" value="BEI92407.1"/>
    <property type="molecule type" value="Genomic_DNA"/>
</dbReference>
<reference evidence="2" key="1">
    <citation type="journal article" date="2023" name="BMC Genomics">
        <title>Chromosome-level genome assemblies of Cutaneotrichosporon spp. (Trichosporonales, Basidiomycota) reveal imbalanced evolution between nucleotide sequences and chromosome synteny.</title>
        <authorList>
            <person name="Kobayashi Y."/>
            <person name="Kayamori A."/>
            <person name="Aoki K."/>
            <person name="Shiwa Y."/>
            <person name="Matsutani M."/>
            <person name="Fujita N."/>
            <person name="Sugita T."/>
            <person name="Iwasaki W."/>
            <person name="Tanaka N."/>
            <person name="Takashima M."/>
        </authorList>
    </citation>
    <scope>NUCLEOTIDE SEQUENCE</scope>
    <source>
        <strain evidence="2">HIS019</strain>
    </source>
</reference>
<evidence type="ECO:0008006" key="4">
    <source>
        <dbReference type="Google" id="ProtNLM"/>
    </source>
</evidence>
<evidence type="ECO:0000256" key="1">
    <source>
        <dbReference type="SAM" id="MobiDB-lite"/>
    </source>
</evidence>
<evidence type="ECO:0000313" key="2">
    <source>
        <dbReference type="EMBL" id="BEI92407.1"/>
    </source>
</evidence>
<name>A0AA48L5Q2_9TREE</name>
<feature type="compositionally biased region" description="Basic and acidic residues" evidence="1">
    <location>
        <begin position="12"/>
        <end position="23"/>
    </location>
</feature>
<feature type="region of interest" description="Disordered" evidence="1">
    <location>
        <begin position="1"/>
        <end position="23"/>
    </location>
</feature>
<protein>
    <recommendedName>
        <fullName evidence="4">DUF3669 domain-containing protein</fullName>
    </recommendedName>
</protein>